<dbReference type="GO" id="GO:0004726">
    <property type="term" value="F:non-membrane spanning protein tyrosine phosphatase activity"/>
    <property type="evidence" value="ECO:0007669"/>
    <property type="project" value="TreeGrafter"/>
</dbReference>
<dbReference type="GO" id="GO:0050839">
    <property type="term" value="F:cell adhesion molecule binding"/>
    <property type="evidence" value="ECO:0007669"/>
    <property type="project" value="TreeGrafter"/>
</dbReference>
<dbReference type="GO" id="GO:0070374">
    <property type="term" value="P:positive regulation of ERK1 and ERK2 cascade"/>
    <property type="evidence" value="ECO:0007669"/>
    <property type="project" value="TreeGrafter"/>
</dbReference>
<evidence type="ECO:0000256" key="1">
    <source>
        <dbReference type="PROSITE-ProRule" id="PRU00191"/>
    </source>
</evidence>
<evidence type="ECO:0000313" key="4">
    <source>
        <dbReference type="Proteomes" id="UP000694425"/>
    </source>
</evidence>
<dbReference type="SMART" id="SM00252">
    <property type="entry name" value="SH2"/>
    <property type="match status" value="2"/>
</dbReference>
<feature type="domain" description="SH2" evidence="2">
    <location>
        <begin position="111"/>
        <end position="191"/>
    </location>
</feature>
<dbReference type="SUPFAM" id="SSF55550">
    <property type="entry name" value="SH2 domain"/>
    <property type="match status" value="2"/>
</dbReference>
<name>A0A8C7ALN4_NEOVI</name>
<reference evidence="3" key="1">
    <citation type="submission" date="2025-08" db="UniProtKB">
        <authorList>
            <consortium name="Ensembl"/>
        </authorList>
    </citation>
    <scope>IDENTIFICATION</scope>
</reference>
<dbReference type="Ensembl" id="ENSNVIT00000010853.1">
    <property type="protein sequence ID" value="ENSNVIP00000009278.1"/>
    <property type="gene ID" value="ENSNVIG00000007320.1"/>
</dbReference>
<dbReference type="PANTHER" id="PTHR46559:SF7">
    <property type="entry name" value="PROTEIN-TYROSINE-PHOSPHATASE"/>
    <property type="match status" value="1"/>
</dbReference>
<keyword evidence="4" id="KW-1185">Reference proteome</keyword>
<dbReference type="GO" id="GO:0005737">
    <property type="term" value="C:cytoplasm"/>
    <property type="evidence" value="ECO:0007669"/>
    <property type="project" value="TreeGrafter"/>
</dbReference>
<dbReference type="InterPro" id="IPR036860">
    <property type="entry name" value="SH2_dom_sf"/>
</dbReference>
<protein>
    <recommendedName>
        <fullName evidence="2">SH2 domain-containing protein</fullName>
    </recommendedName>
</protein>
<evidence type="ECO:0000313" key="3">
    <source>
        <dbReference type="Ensembl" id="ENSNVIP00000009278.1"/>
    </source>
</evidence>
<dbReference type="AlphaFoldDB" id="A0A8C7ALN4"/>
<dbReference type="GeneTree" id="ENSGT00940000153876"/>
<dbReference type="PRINTS" id="PR00401">
    <property type="entry name" value="SH2DOMAIN"/>
</dbReference>
<dbReference type="PANTHER" id="PTHR46559">
    <property type="entry name" value="TYROSINE-PROTEIN PHOSPHATASE NON-RECEPTOR TYPE 11"/>
    <property type="match status" value="1"/>
</dbReference>
<feature type="domain" description="SH2" evidence="2">
    <location>
        <begin position="11"/>
        <end position="102"/>
    </location>
</feature>
<dbReference type="Gene3D" id="3.30.505.10">
    <property type="entry name" value="SH2 domain"/>
    <property type="match status" value="2"/>
</dbReference>
<dbReference type="CDD" id="cd09931">
    <property type="entry name" value="SH2_C-SH2_SHP_like"/>
    <property type="match status" value="1"/>
</dbReference>
<dbReference type="Pfam" id="PF00017">
    <property type="entry name" value="SH2"/>
    <property type="match status" value="2"/>
</dbReference>
<dbReference type="Proteomes" id="UP000694425">
    <property type="component" value="Unplaced"/>
</dbReference>
<dbReference type="InterPro" id="IPR000980">
    <property type="entry name" value="SH2"/>
</dbReference>
<dbReference type="PROSITE" id="PS50001">
    <property type="entry name" value="SH2"/>
    <property type="match status" value="2"/>
</dbReference>
<evidence type="ECO:0000259" key="2">
    <source>
        <dbReference type="PROSITE" id="PS50001"/>
    </source>
</evidence>
<organism evidence="3 4">
    <name type="scientific">Neovison vison</name>
    <name type="common">American mink</name>
    <name type="synonym">Mustela vison</name>
    <dbReference type="NCBI Taxonomy" id="452646"/>
    <lineage>
        <taxon>Eukaryota</taxon>
        <taxon>Metazoa</taxon>
        <taxon>Chordata</taxon>
        <taxon>Craniata</taxon>
        <taxon>Vertebrata</taxon>
        <taxon>Euteleostomi</taxon>
        <taxon>Mammalia</taxon>
        <taxon>Eutheria</taxon>
        <taxon>Laurasiatheria</taxon>
        <taxon>Carnivora</taxon>
        <taxon>Caniformia</taxon>
        <taxon>Musteloidea</taxon>
        <taxon>Mustelidae</taxon>
        <taxon>Mustelinae</taxon>
        <taxon>Neogale</taxon>
    </lineage>
</organism>
<accession>A0A8C7ALN4</accession>
<dbReference type="GO" id="GO:0030971">
    <property type="term" value="F:receptor tyrosine kinase binding"/>
    <property type="evidence" value="ECO:0007669"/>
    <property type="project" value="TreeGrafter"/>
</dbReference>
<reference evidence="3" key="2">
    <citation type="submission" date="2025-09" db="UniProtKB">
        <authorList>
            <consortium name="Ensembl"/>
        </authorList>
    </citation>
    <scope>IDENTIFICATION</scope>
</reference>
<proteinExistence type="predicted"/>
<sequence>IVATCGALSGWFHPNISGVEAEKLLLSRGQHGSFLVRPSKSCRGESLRRVAHINVQNTGDYYDLYGGERFATLAELVHHYTGQRGGLLRERSGAPVELQQPLGYQDPVSEWYHGHLSGKEAEQLLMEKGRLGTFLVRESRGNPGDFVLSVLTPRPEKADLQPRVTHIMIHFQPDGKYDVGGGDQFHSLTDLWGATGRTRWWRSGTVVQLKQVRREARDPWDPE</sequence>
<keyword evidence="1" id="KW-0727">SH2 domain</keyword>